<dbReference type="PROSITE" id="PS50879">
    <property type="entry name" value="RNASE_H_1"/>
    <property type="match status" value="1"/>
</dbReference>
<reference evidence="5" key="1">
    <citation type="journal article" date="2023" name="Insect Mol. Biol.">
        <title>Genome sequencing provides insights into the evolution of gene families encoding plant cell wall-degrading enzymes in longhorned beetles.</title>
        <authorList>
            <person name="Shin N.R."/>
            <person name="Okamura Y."/>
            <person name="Kirsch R."/>
            <person name="Pauchet Y."/>
        </authorList>
    </citation>
    <scope>NUCLEOTIDE SEQUENCE</scope>
    <source>
        <strain evidence="5">MMC_N1</strain>
    </source>
</reference>
<dbReference type="InterPro" id="IPR056732">
    <property type="entry name" value="GBD_ATRN"/>
</dbReference>
<name>A0ABQ9JFJ5_9CUCU</name>
<keyword evidence="6" id="KW-1185">Reference proteome</keyword>
<sequence length="784" mass="88941">MLQATTMEQNRLIDDIKSHSVLSMPSDRDERERIKDALQKADSCWFTDGSKTSEGTGTGVHSCNPRTRISVSLGRNATVFQAEVYAIELCVGRLEKMNPIRRTIKIFSDSQAALKDLFSYRCNSKTVWNCQKALNTLSLRNHVTLVWILGHSGQEGNEIADSLARKGAETTFIGPEPVLGISYNTAKMAVLNWSEGEILQYWQSLPGMDHSKAFIKYPKKPRSEMLLGLDRQKLKTLIGLYTGHCRLKHHMHRIGLVEDTQCRLCLEDDETADHILCACPAVERIRFSMFGRARLLPEDLDEISPNKVIGFIKRLNLLVPAKMNITLRKGSSVEEKPIHMNFNCTTFRWRFSKSDYNFGVEENTTLTTFYVYVYDFEAPLWIQISFSQYPKLNLQQFFITFSSMGFFRLPEIPSGIYANLGHNRIKSLVGEDIPDMRKDHMAPKFTHDKKFILEITDRNEWTKNNSRNDAEAITVKLKTHNSAIRETETAQHVLCYCETLDRKRQDIYGQPKLSPEDDITQPTGKLYKLIKGTQLLEWVTRLPGRKKKGPARCFLILLLVAAILWKVKQRYDMYRRRQRLFVEMEQMASRPFSQVLVELEFNNLRIQQSAPSPIALEPCYGNRAAVLTLLTRLPTCGEPYITNGQSTGLAIASALVSLGNPRKLSIDTIKSDIKGSKLRKVLSQHPDSERNKVGVKISGVSESEGSAATPYLDETTPIEEAEHGADVNFSRPGCRYPPPSAKNYPWGNMLVTQYPPARHTESPIFEDAEHDGGHSKPDCSLPTL</sequence>
<dbReference type="SUPFAM" id="SSF53098">
    <property type="entry name" value="Ribonuclease H-like"/>
    <property type="match status" value="1"/>
</dbReference>
<protein>
    <recommendedName>
        <fullName evidence="4">RNase H type-1 domain-containing protein</fullName>
    </recommendedName>
</protein>
<dbReference type="InterPro" id="IPR036397">
    <property type="entry name" value="RNaseH_sf"/>
</dbReference>
<dbReference type="Pfam" id="PF24972">
    <property type="entry name" value="GBD_ATRN"/>
    <property type="match status" value="1"/>
</dbReference>
<evidence type="ECO:0000256" key="2">
    <source>
        <dbReference type="ARBA" id="ARBA00022737"/>
    </source>
</evidence>
<organism evidence="5 6">
    <name type="scientific">Molorchus minor</name>
    <dbReference type="NCBI Taxonomy" id="1323400"/>
    <lineage>
        <taxon>Eukaryota</taxon>
        <taxon>Metazoa</taxon>
        <taxon>Ecdysozoa</taxon>
        <taxon>Arthropoda</taxon>
        <taxon>Hexapoda</taxon>
        <taxon>Insecta</taxon>
        <taxon>Pterygota</taxon>
        <taxon>Neoptera</taxon>
        <taxon>Endopterygota</taxon>
        <taxon>Coleoptera</taxon>
        <taxon>Polyphaga</taxon>
        <taxon>Cucujiformia</taxon>
        <taxon>Chrysomeloidea</taxon>
        <taxon>Cerambycidae</taxon>
        <taxon>Lamiinae</taxon>
        <taxon>Monochamini</taxon>
        <taxon>Molorchus</taxon>
    </lineage>
</organism>
<evidence type="ECO:0000256" key="1">
    <source>
        <dbReference type="ARBA" id="ARBA00022441"/>
    </source>
</evidence>
<feature type="domain" description="RNase H type-1" evidence="4">
    <location>
        <begin position="39"/>
        <end position="169"/>
    </location>
</feature>
<feature type="region of interest" description="Disordered" evidence="3">
    <location>
        <begin position="764"/>
        <end position="784"/>
    </location>
</feature>
<evidence type="ECO:0000259" key="4">
    <source>
        <dbReference type="PROSITE" id="PS50879"/>
    </source>
</evidence>
<accession>A0ABQ9JFJ5</accession>
<dbReference type="EMBL" id="JAPWTJ010000602">
    <property type="protein sequence ID" value="KAJ8976990.1"/>
    <property type="molecule type" value="Genomic_DNA"/>
</dbReference>
<dbReference type="PANTHER" id="PTHR46376">
    <property type="entry name" value="LEUCINE-ZIPPER-LIKE TRANSCRIPTIONAL REGULATOR 1"/>
    <property type="match status" value="1"/>
</dbReference>
<dbReference type="Gene3D" id="3.30.420.10">
    <property type="entry name" value="Ribonuclease H-like superfamily/Ribonuclease H"/>
    <property type="match status" value="1"/>
</dbReference>
<dbReference type="InterPro" id="IPR012337">
    <property type="entry name" value="RNaseH-like_sf"/>
</dbReference>
<dbReference type="Proteomes" id="UP001162164">
    <property type="component" value="Unassembled WGS sequence"/>
</dbReference>
<dbReference type="PANTHER" id="PTHR46376:SF2">
    <property type="entry name" value="DISTRACTED, ISOFORM B"/>
    <property type="match status" value="1"/>
</dbReference>
<evidence type="ECO:0000256" key="3">
    <source>
        <dbReference type="SAM" id="MobiDB-lite"/>
    </source>
</evidence>
<evidence type="ECO:0000313" key="6">
    <source>
        <dbReference type="Proteomes" id="UP001162164"/>
    </source>
</evidence>
<gene>
    <name evidence="5" type="ORF">NQ317_013991</name>
</gene>
<keyword evidence="2" id="KW-0677">Repeat</keyword>
<dbReference type="InterPro" id="IPR051568">
    <property type="entry name" value="LZTR1/Attractin"/>
</dbReference>
<keyword evidence="1" id="KW-0880">Kelch repeat</keyword>
<comment type="caution">
    <text evidence="5">The sequence shown here is derived from an EMBL/GenBank/DDBJ whole genome shotgun (WGS) entry which is preliminary data.</text>
</comment>
<proteinExistence type="predicted"/>
<dbReference type="InterPro" id="IPR002156">
    <property type="entry name" value="RNaseH_domain"/>
</dbReference>
<dbReference type="Pfam" id="PF00075">
    <property type="entry name" value="RNase_H"/>
    <property type="match status" value="1"/>
</dbReference>
<evidence type="ECO:0000313" key="5">
    <source>
        <dbReference type="EMBL" id="KAJ8976990.1"/>
    </source>
</evidence>
<dbReference type="CDD" id="cd09276">
    <property type="entry name" value="Rnase_HI_RT_non_LTR"/>
    <property type="match status" value="1"/>
</dbReference>